<feature type="signal peptide" evidence="2">
    <location>
        <begin position="1"/>
        <end position="25"/>
    </location>
</feature>
<evidence type="ECO:0000256" key="2">
    <source>
        <dbReference type="SAM" id="SignalP"/>
    </source>
</evidence>
<organism evidence="3 4">
    <name type="scientific">Trichlorobacter thiogenes</name>
    <dbReference type="NCBI Taxonomy" id="115783"/>
    <lineage>
        <taxon>Bacteria</taxon>
        <taxon>Pseudomonadati</taxon>
        <taxon>Thermodesulfobacteriota</taxon>
        <taxon>Desulfuromonadia</taxon>
        <taxon>Geobacterales</taxon>
        <taxon>Geobacteraceae</taxon>
        <taxon>Trichlorobacter</taxon>
    </lineage>
</organism>
<sequence>MKQFLPAIFLLILALPGCSMFTAWKSIPPPGGCDQCHSTELSANWRVAYQAATVADERGQLAFQTPQHNTPIRKNQPSSALDLRKSEDSRCFDCHSAPTPAHKERKGKFHHGQ</sequence>
<keyword evidence="4" id="KW-1185">Reference proteome</keyword>
<dbReference type="Proteomes" id="UP000190102">
    <property type="component" value="Unassembled WGS sequence"/>
</dbReference>
<evidence type="ECO:0000313" key="4">
    <source>
        <dbReference type="Proteomes" id="UP000190102"/>
    </source>
</evidence>
<dbReference type="RefSeq" id="WP_078788502.1">
    <property type="nucleotide sequence ID" value="NZ_FUWR01000001.1"/>
</dbReference>
<feature type="chain" id="PRO_5012210933" description="Cytochrome C" evidence="2">
    <location>
        <begin position="26"/>
        <end position="113"/>
    </location>
</feature>
<evidence type="ECO:0008006" key="5">
    <source>
        <dbReference type="Google" id="ProtNLM"/>
    </source>
</evidence>
<dbReference type="EMBL" id="FUWR01000001">
    <property type="protein sequence ID" value="SJZ35351.1"/>
    <property type="molecule type" value="Genomic_DNA"/>
</dbReference>
<proteinExistence type="predicted"/>
<dbReference type="AlphaFoldDB" id="A0A1T4JYV2"/>
<dbReference type="InterPro" id="IPR036280">
    <property type="entry name" value="Multihaem_cyt_sf"/>
</dbReference>
<accession>A0A1T4JYV2</accession>
<feature type="region of interest" description="Disordered" evidence="1">
    <location>
        <begin position="94"/>
        <end position="113"/>
    </location>
</feature>
<dbReference type="STRING" id="115783.SAMN02745119_00187"/>
<gene>
    <name evidence="3" type="ORF">SAMN02745119_00187</name>
</gene>
<dbReference type="OrthoDB" id="5387482at2"/>
<evidence type="ECO:0000256" key="1">
    <source>
        <dbReference type="SAM" id="MobiDB-lite"/>
    </source>
</evidence>
<name>A0A1T4JYV2_9BACT</name>
<reference evidence="4" key="1">
    <citation type="submission" date="2017-02" db="EMBL/GenBank/DDBJ databases">
        <authorList>
            <person name="Varghese N."/>
            <person name="Submissions S."/>
        </authorList>
    </citation>
    <scope>NUCLEOTIDE SEQUENCE [LARGE SCALE GENOMIC DNA]</scope>
    <source>
        <strain evidence="4">ATCC BAA-34</strain>
    </source>
</reference>
<protein>
    <recommendedName>
        <fullName evidence="5">Cytochrome C</fullName>
    </recommendedName>
</protein>
<evidence type="ECO:0000313" key="3">
    <source>
        <dbReference type="EMBL" id="SJZ35351.1"/>
    </source>
</evidence>
<keyword evidence="2" id="KW-0732">Signal</keyword>
<feature type="compositionally biased region" description="Basic residues" evidence="1">
    <location>
        <begin position="103"/>
        <end position="113"/>
    </location>
</feature>
<dbReference type="SUPFAM" id="SSF48695">
    <property type="entry name" value="Multiheme cytochromes"/>
    <property type="match status" value="1"/>
</dbReference>